<keyword evidence="4" id="KW-1185">Reference proteome</keyword>
<evidence type="ECO:0000313" key="3">
    <source>
        <dbReference type="EMBL" id="KAF8785115.1"/>
    </source>
</evidence>
<dbReference type="Gene3D" id="2.60.210.10">
    <property type="entry name" value="Apoptosis, Tumor Necrosis Factor Receptor Associated Protein 2, Chain A"/>
    <property type="match status" value="1"/>
</dbReference>
<dbReference type="GO" id="GO:0030163">
    <property type="term" value="P:protein catabolic process"/>
    <property type="evidence" value="ECO:0007669"/>
    <property type="project" value="UniProtKB-ARBA"/>
</dbReference>
<dbReference type="InterPro" id="IPR002083">
    <property type="entry name" value="MATH/TRAF_dom"/>
</dbReference>
<reference evidence="3" key="1">
    <citation type="journal article" date="2020" name="bioRxiv">
        <title>Chromosome-level reference genome of the European wasp spider Argiope bruennichi: a resource for studies on range expansion and evolutionary adaptation.</title>
        <authorList>
            <person name="Sheffer M.M."/>
            <person name="Hoppe A."/>
            <person name="Krehenwinkel H."/>
            <person name="Uhl G."/>
            <person name="Kuss A.W."/>
            <person name="Jensen L."/>
            <person name="Jensen C."/>
            <person name="Gillespie R.G."/>
            <person name="Hoff K.J."/>
            <person name="Prost S."/>
        </authorList>
    </citation>
    <scope>NUCLEOTIDE SEQUENCE</scope>
</reference>
<dbReference type="EMBL" id="JABXBU010000030">
    <property type="protein sequence ID" value="KAF8785115.1"/>
    <property type="molecule type" value="Genomic_DNA"/>
</dbReference>
<dbReference type="PROSITE" id="PS50144">
    <property type="entry name" value="MATH"/>
    <property type="match status" value="1"/>
</dbReference>
<evidence type="ECO:0000259" key="2">
    <source>
        <dbReference type="PROSITE" id="PS50144"/>
    </source>
</evidence>
<dbReference type="InterPro" id="IPR008974">
    <property type="entry name" value="TRAF-like"/>
</dbReference>
<dbReference type="CDD" id="cd00121">
    <property type="entry name" value="MATH"/>
    <property type="match status" value="1"/>
</dbReference>
<dbReference type="Gene3D" id="1.25.40.420">
    <property type="match status" value="1"/>
</dbReference>
<feature type="domain" description="BTB" evidence="1">
    <location>
        <begin position="349"/>
        <end position="409"/>
    </location>
</feature>
<dbReference type="Gene3D" id="3.30.710.10">
    <property type="entry name" value="Potassium Channel Kv1.1, Chain A"/>
    <property type="match status" value="1"/>
</dbReference>
<proteinExistence type="predicted"/>
<dbReference type="SMART" id="SM00061">
    <property type="entry name" value="MATH"/>
    <property type="match status" value="1"/>
</dbReference>
<dbReference type="InterPro" id="IPR000210">
    <property type="entry name" value="BTB/POZ_dom"/>
</dbReference>
<dbReference type="Pfam" id="PF22486">
    <property type="entry name" value="MATH_2"/>
    <property type="match status" value="1"/>
</dbReference>
<dbReference type="PANTHER" id="PTHR24413">
    <property type="entry name" value="SPECKLE-TYPE POZ PROTEIN"/>
    <property type="match status" value="1"/>
</dbReference>
<dbReference type="Pfam" id="PF00651">
    <property type="entry name" value="BTB"/>
    <property type="match status" value="1"/>
</dbReference>
<accession>A0A8T0F4B4</accession>
<comment type="caution">
    <text evidence="3">The sequence shown here is derived from an EMBL/GenBank/DDBJ whole genome shotgun (WGS) entry which is preliminary data.</text>
</comment>
<dbReference type="SUPFAM" id="SSF54695">
    <property type="entry name" value="POZ domain"/>
    <property type="match status" value="1"/>
</dbReference>
<reference evidence="3" key="2">
    <citation type="submission" date="2020-06" db="EMBL/GenBank/DDBJ databases">
        <authorList>
            <person name="Sheffer M."/>
        </authorList>
    </citation>
    <scope>NUCLEOTIDE SEQUENCE</scope>
</reference>
<dbReference type="PROSITE" id="PS50097">
    <property type="entry name" value="BTB"/>
    <property type="match status" value="1"/>
</dbReference>
<dbReference type="SMART" id="SM00225">
    <property type="entry name" value="BTB"/>
    <property type="match status" value="1"/>
</dbReference>
<evidence type="ECO:0000259" key="1">
    <source>
        <dbReference type="PROSITE" id="PS50097"/>
    </source>
</evidence>
<dbReference type="Proteomes" id="UP000807504">
    <property type="component" value="Unassembled WGS sequence"/>
</dbReference>
<evidence type="ECO:0000313" key="4">
    <source>
        <dbReference type="Proteomes" id="UP000807504"/>
    </source>
</evidence>
<feature type="domain" description="MATH" evidence="2">
    <location>
        <begin position="14"/>
        <end position="145"/>
    </location>
</feature>
<dbReference type="SUPFAM" id="SSF49599">
    <property type="entry name" value="TRAF domain-like"/>
    <property type="match status" value="1"/>
</dbReference>
<protein>
    <submittedName>
        <fullName evidence="3">Speckle-type POZ protein like</fullName>
    </submittedName>
</protein>
<dbReference type="InterPro" id="IPR011333">
    <property type="entry name" value="SKP1/BTB/POZ_sf"/>
</dbReference>
<gene>
    <name evidence="3" type="ORF">HNY73_010702</name>
</gene>
<sequence>MDIENENKTKEFDELIFTWRIENIRLCFQRNGEALTSPTFTVDWLKESSWNLCLYPNGIQGENDYISYFITQENKNAPMDDIGVKFELYLLAADGTKVHPEVSECFLSMKKNDMLGWSRFISQKTLMKEKTDYLPDETLTLCCRIWCEHKLDTSEKIEPVKLKVFARTRVRKEEITQQMALYPNDSKCQEIGQIRSILQDSPIAEFFATFREESGHKSLTFNIEFKKNEKIKSGFLNLVLINQTKKVYWRTEYVWQGINCEFMLSSELPKTSEQYVLKEMFTVKCLYLLCRFVFTTGSITQKIEKNDYGNNLDLVFAQRLSDSSDTKRESACQTAADALKSLFDDPIYHDVIIKGRNEEFKVHEMILAPRSEWFSKLLSERDETNVVQINNEDDDTLQRVIYFLYTDTILDMHWEMAKRMYKAAFKYKIELLKEKCCEYIRRNISVSNICDLLILTKNEKDSELKGYARDFITKNHSDVFGSVEWKIFSKSNPTLALEYMMTRFKLK</sequence>
<name>A0A8T0F4B4_ARGBR</name>
<organism evidence="3 4">
    <name type="scientific">Argiope bruennichi</name>
    <name type="common">Wasp spider</name>
    <name type="synonym">Aranea bruennichi</name>
    <dbReference type="NCBI Taxonomy" id="94029"/>
    <lineage>
        <taxon>Eukaryota</taxon>
        <taxon>Metazoa</taxon>
        <taxon>Ecdysozoa</taxon>
        <taxon>Arthropoda</taxon>
        <taxon>Chelicerata</taxon>
        <taxon>Arachnida</taxon>
        <taxon>Araneae</taxon>
        <taxon>Araneomorphae</taxon>
        <taxon>Entelegynae</taxon>
        <taxon>Araneoidea</taxon>
        <taxon>Araneidae</taxon>
        <taxon>Argiope</taxon>
    </lineage>
</organism>
<dbReference type="AlphaFoldDB" id="A0A8T0F4B4"/>